<dbReference type="Proteomes" id="UP000790709">
    <property type="component" value="Unassembled WGS sequence"/>
</dbReference>
<name>A0ACB8BII8_9AGAM</name>
<proteinExistence type="predicted"/>
<sequence>MSSGALLRFVGWNYLPDFATRQVLLILHQISSSVFNRAPPPPRTPAYAFHYRVTFAAVVLCYLTYNFIDVSGGLPHNFYELLGVYPNTSESNLKGAFRTFAKKYHPDRVGPQGESFFIDVRDAFEALKDPVTRFAYDRFGPDALQWKDCSTMREYLRRGLMNSSLYHVVTGVGLILFSRLGRPSPVAAWRYLLFLALFASELYLLLSPSPIASSPSTHMFVDAAPPTTTILDALFPRRVIYQHILFLHQIFFFMSVALSRVAPVLFPSLMKDDPAVDQHVVRAMAERMSVLAKSTERELSIILNMELHSLHDSRLDSASDALKPPEKLREGVMDALSKEMENMIIENKLGKEVGPVKSVWEAAIEKDKKEPLGIRFSDKLPSPPPDSLRPRVRHPRGRSMSL</sequence>
<organism evidence="1 2">
    <name type="scientific">Leucogyrophana mollusca</name>
    <dbReference type="NCBI Taxonomy" id="85980"/>
    <lineage>
        <taxon>Eukaryota</taxon>
        <taxon>Fungi</taxon>
        <taxon>Dikarya</taxon>
        <taxon>Basidiomycota</taxon>
        <taxon>Agaricomycotina</taxon>
        <taxon>Agaricomycetes</taxon>
        <taxon>Agaricomycetidae</taxon>
        <taxon>Boletales</taxon>
        <taxon>Boletales incertae sedis</taxon>
        <taxon>Leucogyrophana</taxon>
    </lineage>
</organism>
<protein>
    <submittedName>
        <fullName evidence="1">DnaJ-domain-containing protein</fullName>
    </submittedName>
</protein>
<evidence type="ECO:0000313" key="1">
    <source>
        <dbReference type="EMBL" id="KAH7925301.1"/>
    </source>
</evidence>
<evidence type="ECO:0000313" key="2">
    <source>
        <dbReference type="Proteomes" id="UP000790709"/>
    </source>
</evidence>
<reference evidence="1" key="1">
    <citation type="journal article" date="2021" name="New Phytol.">
        <title>Evolutionary innovations through gain and loss of genes in the ectomycorrhizal Boletales.</title>
        <authorList>
            <person name="Wu G."/>
            <person name="Miyauchi S."/>
            <person name="Morin E."/>
            <person name="Kuo A."/>
            <person name="Drula E."/>
            <person name="Varga T."/>
            <person name="Kohler A."/>
            <person name="Feng B."/>
            <person name="Cao Y."/>
            <person name="Lipzen A."/>
            <person name="Daum C."/>
            <person name="Hundley H."/>
            <person name="Pangilinan J."/>
            <person name="Johnson J."/>
            <person name="Barry K."/>
            <person name="LaButti K."/>
            <person name="Ng V."/>
            <person name="Ahrendt S."/>
            <person name="Min B."/>
            <person name="Choi I.G."/>
            <person name="Park H."/>
            <person name="Plett J.M."/>
            <person name="Magnuson J."/>
            <person name="Spatafora J.W."/>
            <person name="Nagy L.G."/>
            <person name="Henrissat B."/>
            <person name="Grigoriev I.V."/>
            <person name="Yang Z.L."/>
            <person name="Xu J."/>
            <person name="Martin F.M."/>
        </authorList>
    </citation>
    <scope>NUCLEOTIDE SEQUENCE</scope>
    <source>
        <strain evidence="1">KUC20120723A-06</strain>
    </source>
</reference>
<comment type="caution">
    <text evidence="1">The sequence shown here is derived from an EMBL/GenBank/DDBJ whole genome shotgun (WGS) entry which is preliminary data.</text>
</comment>
<keyword evidence="2" id="KW-1185">Reference proteome</keyword>
<dbReference type="EMBL" id="MU266405">
    <property type="protein sequence ID" value="KAH7925301.1"/>
    <property type="molecule type" value="Genomic_DNA"/>
</dbReference>
<accession>A0ACB8BII8</accession>
<gene>
    <name evidence="1" type="ORF">BV22DRAFT_1011509</name>
</gene>